<evidence type="ECO:0000259" key="6">
    <source>
        <dbReference type="PROSITE" id="PS51755"/>
    </source>
</evidence>
<dbReference type="InterPro" id="IPR011990">
    <property type="entry name" value="TPR-like_helical_dom_sf"/>
</dbReference>
<keyword evidence="2" id="KW-0805">Transcription regulation</keyword>
<proteinExistence type="inferred from homology"/>
<organism evidence="7 8">
    <name type="scientific">Kutzneria viridogrisea</name>
    <dbReference type="NCBI Taxonomy" id="47990"/>
    <lineage>
        <taxon>Bacteria</taxon>
        <taxon>Bacillati</taxon>
        <taxon>Actinomycetota</taxon>
        <taxon>Actinomycetes</taxon>
        <taxon>Pseudonocardiales</taxon>
        <taxon>Pseudonocardiaceae</taxon>
        <taxon>Kutzneria</taxon>
    </lineage>
</organism>
<dbReference type="SMART" id="SM00862">
    <property type="entry name" value="Trans_reg_C"/>
    <property type="match status" value="1"/>
</dbReference>
<dbReference type="EMBL" id="JACJID010000001">
    <property type="protein sequence ID" value="MBA8924199.1"/>
    <property type="molecule type" value="Genomic_DNA"/>
</dbReference>
<dbReference type="Proteomes" id="UP000517916">
    <property type="component" value="Unassembled WGS sequence"/>
</dbReference>
<dbReference type="SMART" id="SM01043">
    <property type="entry name" value="BTAD"/>
    <property type="match status" value="1"/>
</dbReference>
<dbReference type="PRINTS" id="PR00364">
    <property type="entry name" value="DISEASERSIST"/>
</dbReference>
<feature type="DNA-binding region" description="OmpR/PhoB-type" evidence="5">
    <location>
        <begin position="1"/>
        <end position="93"/>
    </location>
</feature>
<keyword evidence="8" id="KW-1185">Reference proteome</keyword>
<evidence type="ECO:0000256" key="2">
    <source>
        <dbReference type="ARBA" id="ARBA00023015"/>
    </source>
</evidence>
<keyword evidence="3 5" id="KW-0238">DNA-binding</keyword>
<dbReference type="PANTHER" id="PTHR35807">
    <property type="entry name" value="TRANSCRIPTIONAL REGULATOR REDD-RELATED"/>
    <property type="match status" value="1"/>
</dbReference>
<name>A0ABR6BBE3_9PSEU</name>
<dbReference type="InterPro" id="IPR041664">
    <property type="entry name" value="AAA_16"/>
</dbReference>
<gene>
    <name evidence="7" type="ORF">BC739_001396</name>
</gene>
<keyword evidence="4" id="KW-0804">Transcription</keyword>
<dbReference type="GO" id="GO:0003677">
    <property type="term" value="F:DNA binding"/>
    <property type="evidence" value="ECO:0007669"/>
    <property type="project" value="UniProtKB-KW"/>
</dbReference>
<dbReference type="CDD" id="cd15831">
    <property type="entry name" value="BTAD"/>
    <property type="match status" value="1"/>
</dbReference>
<evidence type="ECO:0000256" key="4">
    <source>
        <dbReference type="ARBA" id="ARBA00023163"/>
    </source>
</evidence>
<dbReference type="InterPro" id="IPR005158">
    <property type="entry name" value="BTAD"/>
</dbReference>
<dbReference type="Pfam" id="PF13424">
    <property type="entry name" value="TPR_12"/>
    <property type="match status" value="2"/>
</dbReference>
<dbReference type="InterPro" id="IPR019734">
    <property type="entry name" value="TPR_rpt"/>
</dbReference>
<dbReference type="Gene3D" id="1.10.10.10">
    <property type="entry name" value="Winged helix-like DNA-binding domain superfamily/Winged helix DNA-binding domain"/>
    <property type="match status" value="1"/>
</dbReference>
<feature type="domain" description="OmpR/PhoB-type" evidence="6">
    <location>
        <begin position="1"/>
        <end position="93"/>
    </location>
</feature>
<protein>
    <submittedName>
        <fullName evidence="7">DNA-binding SARP family transcriptional activator</fullName>
    </submittedName>
</protein>
<dbReference type="RefSeq" id="WP_318296001.1">
    <property type="nucleotide sequence ID" value="NZ_JACJID010000001.1"/>
</dbReference>
<dbReference type="InterPro" id="IPR027417">
    <property type="entry name" value="P-loop_NTPase"/>
</dbReference>
<dbReference type="InterPro" id="IPR001867">
    <property type="entry name" value="OmpR/PhoB-type_DNA-bd"/>
</dbReference>
<dbReference type="PROSITE" id="PS51755">
    <property type="entry name" value="OMPR_PHOB"/>
    <property type="match status" value="1"/>
</dbReference>
<evidence type="ECO:0000256" key="1">
    <source>
        <dbReference type="ARBA" id="ARBA00005820"/>
    </source>
</evidence>
<evidence type="ECO:0000313" key="8">
    <source>
        <dbReference type="Proteomes" id="UP000517916"/>
    </source>
</evidence>
<comment type="caution">
    <text evidence="7">The sequence shown here is derived from an EMBL/GenBank/DDBJ whole genome shotgun (WGS) entry which is preliminary data.</text>
</comment>
<dbReference type="SMART" id="SM00028">
    <property type="entry name" value="TPR"/>
    <property type="match status" value="5"/>
</dbReference>
<accession>A0ABR6BBE3</accession>
<dbReference type="SUPFAM" id="SSF46894">
    <property type="entry name" value="C-terminal effector domain of the bipartite response regulators"/>
    <property type="match status" value="1"/>
</dbReference>
<dbReference type="Pfam" id="PF13191">
    <property type="entry name" value="AAA_16"/>
    <property type="match status" value="1"/>
</dbReference>
<reference evidence="7 8" key="1">
    <citation type="submission" date="2020-08" db="EMBL/GenBank/DDBJ databases">
        <title>Genomic Encyclopedia of Archaeal and Bacterial Type Strains, Phase II (KMG-II): from individual species to whole genera.</title>
        <authorList>
            <person name="Goeker M."/>
        </authorList>
    </citation>
    <scope>NUCLEOTIDE SEQUENCE [LARGE SCALE GENOMIC DNA]</scope>
    <source>
        <strain evidence="7 8">DSM 43850</strain>
    </source>
</reference>
<dbReference type="SUPFAM" id="SSF52540">
    <property type="entry name" value="P-loop containing nucleoside triphosphate hydrolases"/>
    <property type="match status" value="1"/>
</dbReference>
<dbReference type="InterPro" id="IPR016032">
    <property type="entry name" value="Sig_transdc_resp-reg_C-effctor"/>
</dbReference>
<dbReference type="InterPro" id="IPR003593">
    <property type="entry name" value="AAA+_ATPase"/>
</dbReference>
<sequence>MRFHLLGPLAVLVDGKEIPLGGTKQRVLLAHLLLNANRLVSPGQLIETLWPGEPPASAAANLQTYVWRLRRRLPTAPGMPGLRTCGSGYSLAVDPEDLDAHRFTRLVEEAARAARKGAARSALALLAEAEALWRGDPLADLPTAPAWDAELGRLVEKRLAAVEERLALQVLLGEHDPVIAELTVLLAEHPYRERLWQQYMLALNGAGRRAEALNAYATARERLVADLGVEPGPELRAIQDAVLNGENLPSGPVSASPPPPLRQLPADLPDFTGRADHVRELAQVLAANRATPPVVVLTGSPGTGKTALAMHVAHRLADRFPDGQLYVDLAGTGVARGPAEVLADFLHALGVTGNLVPARLDQRAALFRSQLSGRQVLLVLDDAACADQVRPLLPAGAGCAVLVTSRGRLPELPGAQHLALAVFEEGEAEQLLAGVAGADRVLGEPAEAAAIVRCCGYLPLAIRIAGARLAGRQAWSLRTLHDRLADESNRLSELRVGDLGVRSSFELSLRQLCGPARTAFCRSALLGAQDFPSWVLDALLDRRDTHEVLDLLVDANLISLVGVDAAGHPRYRLHDLLRCYAAELLEAEPPQDRLRALERVLSGLLSLAKVAAAGLPPAFGAMTGPVIGWQFEPAVARRLVADPPVWFAAKRTMLTRAVHIAAEAGLDEIAWQLTATAVPFYDLSGAYEDWRRSHQVALEAVVAAGNRTGEAVLARGLGQVQLYHDEYTEAVRHMRRSAALFAELGDVRGEALAVAGLGTAARVQRQPAEALGFYRRALDGLQRAGDHSGVAQMLSSIGSAHALCGEFAEAENWLDRARELARGIGDAHREAKVLTELGTLHRDCGRLPESLTCLRRALSTLEELADERCSAYALLGIGQTLLASGEPVQARGVCDRALRVFRETGNRQGETTGLALLEQAQRRRGPAATVPGVAQLLLPGFQPR</sequence>
<evidence type="ECO:0000313" key="7">
    <source>
        <dbReference type="EMBL" id="MBA8924199.1"/>
    </source>
</evidence>
<evidence type="ECO:0000256" key="5">
    <source>
        <dbReference type="PROSITE-ProRule" id="PRU01091"/>
    </source>
</evidence>
<comment type="similarity">
    <text evidence="1">Belongs to the AfsR/DnrI/RedD regulatory family.</text>
</comment>
<dbReference type="InterPro" id="IPR051677">
    <property type="entry name" value="AfsR-DnrI-RedD_regulator"/>
</dbReference>
<dbReference type="Pfam" id="PF00486">
    <property type="entry name" value="Trans_reg_C"/>
    <property type="match status" value="1"/>
</dbReference>
<dbReference type="SUPFAM" id="SSF48452">
    <property type="entry name" value="TPR-like"/>
    <property type="match status" value="2"/>
</dbReference>
<dbReference type="Pfam" id="PF03704">
    <property type="entry name" value="BTAD"/>
    <property type="match status" value="1"/>
</dbReference>
<dbReference type="Gene3D" id="1.25.40.10">
    <property type="entry name" value="Tetratricopeptide repeat domain"/>
    <property type="match status" value="2"/>
</dbReference>
<dbReference type="SMART" id="SM00382">
    <property type="entry name" value="AAA"/>
    <property type="match status" value="1"/>
</dbReference>
<dbReference type="Gene3D" id="3.40.50.300">
    <property type="entry name" value="P-loop containing nucleotide triphosphate hydrolases"/>
    <property type="match status" value="1"/>
</dbReference>
<dbReference type="InterPro" id="IPR036388">
    <property type="entry name" value="WH-like_DNA-bd_sf"/>
</dbReference>
<evidence type="ECO:0000256" key="3">
    <source>
        <dbReference type="ARBA" id="ARBA00023125"/>
    </source>
</evidence>
<dbReference type="PANTHER" id="PTHR35807:SF1">
    <property type="entry name" value="TRANSCRIPTIONAL REGULATOR REDD"/>
    <property type="match status" value="1"/>
</dbReference>